<keyword evidence="4" id="KW-1185">Reference proteome</keyword>
<dbReference type="InterPro" id="IPR045176">
    <property type="entry name" value="Got1"/>
</dbReference>
<comment type="caution">
    <text evidence="3">The sequence shown here is derived from an EMBL/GenBank/DDBJ whole genome shotgun (WGS) entry which is preliminary data.</text>
</comment>
<gene>
    <name evidence="3" type="ORF">V6N11_036202</name>
</gene>
<protein>
    <submittedName>
        <fullName evidence="3">Uncharacterized protein</fullName>
    </submittedName>
</protein>
<feature type="transmembrane region" description="Helical" evidence="2">
    <location>
        <begin position="7"/>
        <end position="25"/>
    </location>
</feature>
<evidence type="ECO:0000313" key="3">
    <source>
        <dbReference type="EMBL" id="KAK9009673.1"/>
    </source>
</evidence>
<dbReference type="EMBL" id="JBBPBN010000024">
    <property type="protein sequence ID" value="KAK9009673.1"/>
    <property type="molecule type" value="Genomic_DNA"/>
</dbReference>
<accession>A0ABR2R9P9</accession>
<sequence length="146" mass="16348">MYKEVGLGLIGFGISFTFLGVTLFFDRGLLALGNILWLAGVVVLIGWYSTLQLSRKNYKWLLAFNQCVLLSHSSCWMGYTVSGLGCVLIEPSISMQENRARIIQGWSKHMGTRSAILGIWRQNFKKEEQPRSRGSGSGREGDDEKP</sequence>
<dbReference type="PANTHER" id="PTHR21493:SF246">
    <property type="entry name" value="GOT1_SFT2-LIKE VESCICLE TRANSPORT PROTEIN FAMILY"/>
    <property type="match status" value="1"/>
</dbReference>
<keyword evidence="2" id="KW-0472">Membrane</keyword>
<keyword evidence="2" id="KW-0812">Transmembrane</keyword>
<dbReference type="PANTHER" id="PTHR21493">
    <property type="entry name" value="CGI-141-RELATED/LIPASE CONTAINING PROTEIN"/>
    <property type="match status" value="1"/>
</dbReference>
<proteinExistence type="predicted"/>
<evidence type="ECO:0000313" key="4">
    <source>
        <dbReference type="Proteomes" id="UP001396334"/>
    </source>
</evidence>
<name>A0ABR2R9P9_9ROSI</name>
<feature type="transmembrane region" description="Helical" evidence="2">
    <location>
        <begin position="31"/>
        <end position="51"/>
    </location>
</feature>
<evidence type="ECO:0000256" key="2">
    <source>
        <dbReference type="SAM" id="Phobius"/>
    </source>
</evidence>
<reference evidence="3 4" key="1">
    <citation type="journal article" date="2024" name="G3 (Bethesda)">
        <title>Genome assembly of Hibiscus sabdariffa L. provides insights into metabolisms of medicinal natural products.</title>
        <authorList>
            <person name="Kim T."/>
        </authorList>
    </citation>
    <scope>NUCLEOTIDE SEQUENCE [LARGE SCALE GENOMIC DNA]</scope>
    <source>
        <strain evidence="3">TK-2024</strain>
        <tissue evidence="3">Old leaves</tissue>
    </source>
</reference>
<evidence type="ECO:0000256" key="1">
    <source>
        <dbReference type="SAM" id="MobiDB-lite"/>
    </source>
</evidence>
<dbReference type="Proteomes" id="UP001396334">
    <property type="component" value="Unassembled WGS sequence"/>
</dbReference>
<feature type="region of interest" description="Disordered" evidence="1">
    <location>
        <begin position="125"/>
        <end position="146"/>
    </location>
</feature>
<organism evidence="3 4">
    <name type="scientific">Hibiscus sabdariffa</name>
    <name type="common">roselle</name>
    <dbReference type="NCBI Taxonomy" id="183260"/>
    <lineage>
        <taxon>Eukaryota</taxon>
        <taxon>Viridiplantae</taxon>
        <taxon>Streptophyta</taxon>
        <taxon>Embryophyta</taxon>
        <taxon>Tracheophyta</taxon>
        <taxon>Spermatophyta</taxon>
        <taxon>Magnoliopsida</taxon>
        <taxon>eudicotyledons</taxon>
        <taxon>Gunneridae</taxon>
        <taxon>Pentapetalae</taxon>
        <taxon>rosids</taxon>
        <taxon>malvids</taxon>
        <taxon>Malvales</taxon>
        <taxon>Malvaceae</taxon>
        <taxon>Malvoideae</taxon>
        <taxon>Hibiscus</taxon>
    </lineage>
</organism>
<keyword evidence="2" id="KW-1133">Transmembrane helix</keyword>